<dbReference type="Proteomes" id="UP001341840">
    <property type="component" value="Unassembled WGS sequence"/>
</dbReference>
<evidence type="ECO:0000313" key="1">
    <source>
        <dbReference type="EMBL" id="MED6136541.1"/>
    </source>
</evidence>
<accession>A0ABU6SK61</accession>
<dbReference type="PANTHER" id="PTHR43235:SF1">
    <property type="entry name" value="GLUTAMINE AMIDOTRANSFERASE PB2B2.05-RELATED"/>
    <property type="match status" value="1"/>
</dbReference>
<reference evidence="1 2" key="1">
    <citation type="journal article" date="2023" name="Plants (Basel)">
        <title>Bridging the Gap: Combining Genomics and Transcriptomics Approaches to Understand Stylosanthes scabra, an Orphan Legume from the Brazilian Caatinga.</title>
        <authorList>
            <person name="Ferreira-Neto J.R.C."/>
            <person name="da Silva M.D."/>
            <person name="Binneck E."/>
            <person name="de Melo N.F."/>
            <person name="da Silva R.H."/>
            <person name="de Melo A.L.T.M."/>
            <person name="Pandolfi V."/>
            <person name="Bustamante F.O."/>
            <person name="Brasileiro-Vidal A.C."/>
            <person name="Benko-Iseppon A.M."/>
        </authorList>
    </citation>
    <scope>NUCLEOTIDE SEQUENCE [LARGE SCALE GENOMIC DNA]</scope>
    <source>
        <tissue evidence="1">Leaves</tissue>
    </source>
</reference>
<dbReference type="InterPro" id="IPR029062">
    <property type="entry name" value="Class_I_gatase-like"/>
</dbReference>
<protein>
    <submittedName>
        <fullName evidence="1">Uncharacterized protein</fullName>
    </submittedName>
</protein>
<sequence length="205" mass="23551">MAFAPDGLIEGFYDPNVYNPEEGKFIMGLQFHPERMRKPNSDEFDYSGCPFAYKEFVKAVIAYQKKLNSSSTCVEKSLKLNEEMENKRKIIVRSFSLAKDIYTTGLELNSNKESELEVGAEFLESNTAIISVQQEHRLKQMGATFRNGRPCCIERLKLSEDREKRARNLMAKMSEEQLSELLSFYHTMGQICSEVLDGKIYSLVQ</sequence>
<dbReference type="InterPro" id="IPR044668">
    <property type="entry name" value="PuuD-like"/>
</dbReference>
<comment type="caution">
    <text evidence="1">The sequence shown here is derived from an EMBL/GenBank/DDBJ whole genome shotgun (WGS) entry which is preliminary data.</text>
</comment>
<proteinExistence type="predicted"/>
<gene>
    <name evidence="1" type="ORF">PIB30_057025</name>
</gene>
<dbReference type="EMBL" id="JASCZI010060877">
    <property type="protein sequence ID" value="MED6136541.1"/>
    <property type="molecule type" value="Genomic_DNA"/>
</dbReference>
<name>A0ABU6SK61_9FABA</name>
<evidence type="ECO:0000313" key="2">
    <source>
        <dbReference type="Proteomes" id="UP001341840"/>
    </source>
</evidence>
<keyword evidence="2" id="KW-1185">Reference proteome</keyword>
<dbReference type="Gene3D" id="3.40.50.880">
    <property type="match status" value="1"/>
</dbReference>
<organism evidence="1 2">
    <name type="scientific">Stylosanthes scabra</name>
    <dbReference type="NCBI Taxonomy" id="79078"/>
    <lineage>
        <taxon>Eukaryota</taxon>
        <taxon>Viridiplantae</taxon>
        <taxon>Streptophyta</taxon>
        <taxon>Embryophyta</taxon>
        <taxon>Tracheophyta</taxon>
        <taxon>Spermatophyta</taxon>
        <taxon>Magnoliopsida</taxon>
        <taxon>eudicotyledons</taxon>
        <taxon>Gunneridae</taxon>
        <taxon>Pentapetalae</taxon>
        <taxon>rosids</taxon>
        <taxon>fabids</taxon>
        <taxon>Fabales</taxon>
        <taxon>Fabaceae</taxon>
        <taxon>Papilionoideae</taxon>
        <taxon>50 kb inversion clade</taxon>
        <taxon>dalbergioids sensu lato</taxon>
        <taxon>Dalbergieae</taxon>
        <taxon>Pterocarpus clade</taxon>
        <taxon>Stylosanthes</taxon>
    </lineage>
</organism>
<dbReference type="PANTHER" id="PTHR43235">
    <property type="entry name" value="GLUTAMINE AMIDOTRANSFERASE PB2B2.05-RELATED"/>
    <property type="match status" value="1"/>
</dbReference>